<feature type="domain" description="Ig-like" evidence="3">
    <location>
        <begin position="162"/>
        <end position="240"/>
    </location>
</feature>
<accession>A0AAW0YFU6</accession>
<dbReference type="SMART" id="SM00406">
    <property type="entry name" value="IGv"/>
    <property type="match status" value="1"/>
</dbReference>
<dbReference type="SMART" id="SM00408">
    <property type="entry name" value="IGc2"/>
    <property type="match status" value="2"/>
</dbReference>
<feature type="chain" id="PRO_5043654178" description="Ig-like domain-containing protein" evidence="2">
    <location>
        <begin position="25"/>
        <end position="278"/>
    </location>
</feature>
<dbReference type="Pfam" id="PF00047">
    <property type="entry name" value="ig"/>
    <property type="match status" value="1"/>
</dbReference>
<dbReference type="InterPro" id="IPR003599">
    <property type="entry name" value="Ig_sub"/>
</dbReference>
<organism evidence="4 5">
    <name type="scientific">Cherax quadricarinatus</name>
    <name type="common">Australian red claw crayfish</name>
    <dbReference type="NCBI Taxonomy" id="27406"/>
    <lineage>
        <taxon>Eukaryota</taxon>
        <taxon>Metazoa</taxon>
        <taxon>Ecdysozoa</taxon>
        <taxon>Arthropoda</taxon>
        <taxon>Crustacea</taxon>
        <taxon>Multicrustacea</taxon>
        <taxon>Malacostraca</taxon>
        <taxon>Eumalacostraca</taxon>
        <taxon>Eucarida</taxon>
        <taxon>Decapoda</taxon>
        <taxon>Pleocyemata</taxon>
        <taxon>Astacidea</taxon>
        <taxon>Parastacoidea</taxon>
        <taxon>Parastacidae</taxon>
        <taxon>Cherax</taxon>
    </lineage>
</organism>
<evidence type="ECO:0000313" key="5">
    <source>
        <dbReference type="Proteomes" id="UP001445076"/>
    </source>
</evidence>
<dbReference type="SUPFAM" id="SSF48726">
    <property type="entry name" value="Immunoglobulin"/>
    <property type="match status" value="2"/>
</dbReference>
<evidence type="ECO:0000313" key="4">
    <source>
        <dbReference type="EMBL" id="KAK8750522.1"/>
    </source>
</evidence>
<evidence type="ECO:0000256" key="2">
    <source>
        <dbReference type="SAM" id="SignalP"/>
    </source>
</evidence>
<dbReference type="InterPro" id="IPR013106">
    <property type="entry name" value="Ig_V-set"/>
</dbReference>
<dbReference type="InterPro" id="IPR003598">
    <property type="entry name" value="Ig_sub2"/>
</dbReference>
<evidence type="ECO:0000256" key="1">
    <source>
        <dbReference type="SAM" id="MobiDB-lite"/>
    </source>
</evidence>
<dbReference type="InterPro" id="IPR013151">
    <property type="entry name" value="Immunoglobulin_dom"/>
</dbReference>
<sequence>MHLETATLATLLILLGVNAGVATSDPGSPGRSRNKKEGSSWSPPEFDETLANNVTVIEGETASLPCVVTKLRGRSVSWMRQRDLHVISANQLIFTSDDRFKVRMDNETSSFTLEVGAALTNDSGVYECQINTRPKLSRPVTLTVQAAGANIMGPSELYIKTGSTLVLTCTATLHPHAHTKVEWEHNSTRLSIAGPRGGVSIHTEAGGRVVTSRVSVVRAAPPDAGNYTCRPHAALPATTTVFIVDEQFPAAMHHESGSGTLQSVSVTVLLSLFLLATR</sequence>
<dbReference type="InterPro" id="IPR007110">
    <property type="entry name" value="Ig-like_dom"/>
</dbReference>
<protein>
    <recommendedName>
        <fullName evidence="3">Ig-like domain-containing protein</fullName>
    </recommendedName>
</protein>
<name>A0AAW0YFU6_CHEQU</name>
<dbReference type="InterPro" id="IPR037448">
    <property type="entry name" value="Zig-8"/>
</dbReference>
<dbReference type="GO" id="GO:0050808">
    <property type="term" value="P:synapse organization"/>
    <property type="evidence" value="ECO:0007669"/>
    <property type="project" value="TreeGrafter"/>
</dbReference>
<feature type="region of interest" description="Disordered" evidence="1">
    <location>
        <begin position="23"/>
        <end position="46"/>
    </location>
</feature>
<reference evidence="4 5" key="1">
    <citation type="journal article" date="2024" name="BMC Genomics">
        <title>Genome assembly of redclaw crayfish (Cherax quadricarinatus) provides insights into its immune adaptation and hypoxia tolerance.</title>
        <authorList>
            <person name="Liu Z."/>
            <person name="Zheng J."/>
            <person name="Li H."/>
            <person name="Fang K."/>
            <person name="Wang S."/>
            <person name="He J."/>
            <person name="Zhou D."/>
            <person name="Weng S."/>
            <person name="Chi M."/>
            <person name="Gu Z."/>
            <person name="He J."/>
            <person name="Li F."/>
            <person name="Wang M."/>
        </authorList>
    </citation>
    <scope>NUCLEOTIDE SEQUENCE [LARGE SCALE GENOMIC DNA]</scope>
    <source>
        <strain evidence="4">ZL_2023a</strain>
    </source>
</reference>
<keyword evidence="5" id="KW-1185">Reference proteome</keyword>
<feature type="domain" description="Ig-like" evidence="3">
    <location>
        <begin position="44"/>
        <end position="143"/>
    </location>
</feature>
<dbReference type="Pfam" id="PF07686">
    <property type="entry name" value="V-set"/>
    <property type="match status" value="1"/>
</dbReference>
<dbReference type="InterPro" id="IPR036179">
    <property type="entry name" value="Ig-like_dom_sf"/>
</dbReference>
<dbReference type="AlphaFoldDB" id="A0AAW0YFU6"/>
<dbReference type="PANTHER" id="PTHR23279">
    <property type="entry name" value="DEFECTIVE PROBOSCIS EXTENSION RESPONSE DPR -RELATED"/>
    <property type="match status" value="1"/>
</dbReference>
<dbReference type="GO" id="GO:0032589">
    <property type="term" value="C:neuron projection membrane"/>
    <property type="evidence" value="ECO:0007669"/>
    <property type="project" value="TreeGrafter"/>
</dbReference>
<dbReference type="InterPro" id="IPR013783">
    <property type="entry name" value="Ig-like_fold"/>
</dbReference>
<keyword evidence="2" id="KW-0732">Signal</keyword>
<dbReference type="Gene3D" id="2.60.40.10">
    <property type="entry name" value="Immunoglobulins"/>
    <property type="match status" value="2"/>
</dbReference>
<comment type="caution">
    <text evidence="4">The sequence shown here is derived from an EMBL/GenBank/DDBJ whole genome shotgun (WGS) entry which is preliminary data.</text>
</comment>
<dbReference type="PANTHER" id="PTHR23279:SF46">
    <property type="entry name" value="DEFECTIVE PROBOSCIS EXTENSION RESPONSE 10, ISOFORM A-RELATED"/>
    <property type="match status" value="1"/>
</dbReference>
<gene>
    <name evidence="4" type="ORF">OTU49_014881</name>
</gene>
<evidence type="ECO:0000259" key="3">
    <source>
        <dbReference type="PROSITE" id="PS50835"/>
    </source>
</evidence>
<dbReference type="PROSITE" id="PS50835">
    <property type="entry name" value="IG_LIKE"/>
    <property type="match status" value="2"/>
</dbReference>
<feature type="signal peptide" evidence="2">
    <location>
        <begin position="1"/>
        <end position="24"/>
    </location>
</feature>
<dbReference type="SMART" id="SM00409">
    <property type="entry name" value="IG"/>
    <property type="match status" value="2"/>
</dbReference>
<proteinExistence type="predicted"/>
<dbReference type="Proteomes" id="UP001445076">
    <property type="component" value="Unassembled WGS sequence"/>
</dbReference>
<dbReference type="EMBL" id="JARKIK010000007">
    <property type="protein sequence ID" value="KAK8750522.1"/>
    <property type="molecule type" value="Genomic_DNA"/>
</dbReference>